<dbReference type="Gene3D" id="3.40.640.10">
    <property type="entry name" value="Type I PLP-dependent aspartate aminotransferase-like (Major domain)"/>
    <property type="match status" value="1"/>
</dbReference>
<evidence type="ECO:0000313" key="10">
    <source>
        <dbReference type="Proteomes" id="UP000236959"/>
    </source>
</evidence>
<dbReference type="CDD" id="cd00609">
    <property type="entry name" value="AAT_like"/>
    <property type="match status" value="1"/>
</dbReference>
<evidence type="ECO:0000256" key="1">
    <source>
        <dbReference type="ARBA" id="ARBA00001933"/>
    </source>
</evidence>
<dbReference type="GO" id="GO:0006520">
    <property type="term" value="P:amino acid metabolic process"/>
    <property type="evidence" value="ECO:0007669"/>
    <property type="project" value="InterPro"/>
</dbReference>
<dbReference type="PROSITE" id="PS00105">
    <property type="entry name" value="AA_TRANSFER_CLASS_1"/>
    <property type="match status" value="1"/>
</dbReference>
<comment type="catalytic activity">
    <reaction evidence="6">
        <text>L-aspartate + 2-oxoglutarate = oxaloacetate + L-glutamate</text>
        <dbReference type="Rhea" id="RHEA:21824"/>
        <dbReference type="ChEBI" id="CHEBI:16452"/>
        <dbReference type="ChEBI" id="CHEBI:16810"/>
        <dbReference type="ChEBI" id="CHEBI:29985"/>
        <dbReference type="ChEBI" id="CHEBI:29991"/>
        <dbReference type="EC" id="2.6.1.1"/>
    </reaction>
</comment>
<dbReference type="OrthoDB" id="9804407at2"/>
<dbReference type="AlphaFoldDB" id="A0A2S3UX90"/>
<feature type="domain" description="Aminotransferase class I/classII large" evidence="8">
    <location>
        <begin position="32"/>
        <end position="383"/>
    </location>
</feature>
<dbReference type="InterPro" id="IPR015424">
    <property type="entry name" value="PyrdxlP-dep_Trfase"/>
</dbReference>
<comment type="similarity">
    <text evidence="2 7">Belongs to the class-I pyridoxal-phosphate-dependent aminotransferase family.</text>
</comment>
<organism evidence="9 10">
    <name type="scientific">Roseibium marinum</name>
    <dbReference type="NCBI Taxonomy" id="281252"/>
    <lineage>
        <taxon>Bacteria</taxon>
        <taxon>Pseudomonadati</taxon>
        <taxon>Pseudomonadota</taxon>
        <taxon>Alphaproteobacteria</taxon>
        <taxon>Hyphomicrobiales</taxon>
        <taxon>Stappiaceae</taxon>
        <taxon>Roseibium</taxon>
    </lineage>
</organism>
<evidence type="ECO:0000259" key="8">
    <source>
        <dbReference type="Pfam" id="PF00155"/>
    </source>
</evidence>
<dbReference type="GO" id="GO:0004069">
    <property type="term" value="F:L-aspartate:2-oxoglutarate aminotransferase activity"/>
    <property type="evidence" value="ECO:0007669"/>
    <property type="project" value="UniProtKB-EC"/>
</dbReference>
<keyword evidence="5" id="KW-0663">Pyridoxal phosphate</keyword>
<dbReference type="InterPro" id="IPR015421">
    <property type="entry name" value="PyrdxlP-dep_Trfase_major"/>
</dbReference>
<dbReference type="SUPFAM" id="SSF53383">
    <property type="entry name" value="PLP-dependent transferases"/>
    <property type="match status" value="1"/>
</dbReference>
<evidence type="ECO:0000256" key="2">
    <source>
        <dbReference type="ARBA" id="ARBA00007441"/>
    </source>
</evidence>
<name>A0A2S3UX90_9HYPH</name>
<dbReference type="InterPro" id="IPR015422">
    <property type="entry name" value="PyrdxlP-dep_Trfase_small"/>
</dbReference>
<evidence type="ECO:0000256" key="3">
    <source>
        <dbReference type="ARBA" id="ARBA00022576"/>
    </source>
</evidence>
<dbReference type="PANTHER" id="PTHR46383">
    <property type="entry name" value="ASPARTATE AMINOTRANSFERASE"/>
    <property type="match status" value="1"/>
</dbReference>
<dbReference type="InterPro" id="IPR004839">
    <property type="entry name" value="Aminotransferase_I/II_large"/>
</dbReference>
<keyword evidence="4 7" id="KW-0808">Transferase</keyword>
<comment type="cofactor">
    <cofactor evidence="1 7">
        <name>pyridoxal 5'-phosphate</name>
        <dbReference type="ChEBI" id="CHEBI:597326"/>
    </cofactor>
</comment>
<dbReference type="Gene3D" id="3.90.1150.10">
    <property type="entry name" value="Aspartate Aminotransferase, domain 1"/>
    <property type="match status" value="1"/>
</dbReference>
<dbReference type="GO" id="GO:0030170">
    <property type="term" value="F:pyridoxal phosphate binding"/>
    <property type="evidence" value="ECO:0007669"/>
    <property type="project" value="InterPro"/>
</dbReference>
<dbReference type="RefSeq" id="WP_103222049.1">
    <property type="nucleotide sequence ID" value="NZ_PPCN01000003.1"/>
</dbReference>
<protein>
    <recommendedName>
        <fullName evidence="7">Aminotransferase</fullName>
        <ecNumber evidence="7">2.6.1.-</ecNumber>
    </recommendedName>
</protein>
<evidence type="ECO:0000256" key="4">
    <source>
        <dbReference type="ARBA" id="ARBA00022679"/>
    </source>
</evidence>
<proteinExistence type="inferred from homology"/>
<dbReference type="EC" id="2.6.1.-" evidence="7"/>
<comment type="caution">
    <text evidence="9">The sequence shown here is derived from an EMBL/GenBank/DDBJ whole genome shotgun (WGS) entry which is preliminary data.</text>
</comment>
<keyword evidence="3 7" id="KW-0032">Aminotransferase</keyword>
<sequence>MTSLIDRLSPEARNAPESGIVEVFNAGWGRDDLIPLWAGEGDLPTPEFIRKAASDSLERGETFYTYQRGIPPLREALAAYHRDAYGKAFSPERFFVTGSGMQSIQLAVQAVAGAGSEVIVPTPAWPNISAAVELRGARAVSVPMREEDDGWRLRIEDVEAAITPRTTALFLNSPCNPTGWVADEALLKEFLDLSRRHGLWIIADEIYAFFYYGEGRRAPSFYDIADEEDQIIFVNSLSKNWAMTGWRVGWISAPAVLGQVIENLIQYSTSGVPSFSQWGAVAALTEGRDFLGEQVARAAKGRECVINGLQGLNRVKVLPPDGAFYLFFSIDGVTDTRRFALDLVRRTGVGLAPGTAFGAGGEHYLRLCFARREDHLEEAVRRISAWLPEF</sequence>
<gene>
    <name evidence="9" type="ORF">CLV41_1038</name>
</gene>
<dbReference type="Proteomes" id="UP000236959">
    <property type="component" value="Unassembled WGS sequence"/>
</dbReference>
<dbReference type="InterPro" id="IPR004838">
    <property type="entry name" value="NHTrfase_class1_PyrdxlP-BS"/>
</dbReference>
<keyword evidence="10" id="KW-1185">Reference proteome</keyword>
<evidence type="ECO:0000256" key="7">
    <source>
        <dbReference type="RuleBase" id="RU000481"/>
    </source>
</evidence>
<accession>A0A2S3UX90</accession>
<dbReference type="InterPro" id="IPR050596">
    <property type="entry name" value="AspAT/PAT-like"/>
</dbReference>
<dbReference type="Pfam" id="PF00155">
    <property type="entry name" value="Aminotran_1_2"/>
    <property type="match status" value="1"/>
</dbReference>
<evidence type="ECO:0000313" key="9">
    <source>
        <dbReference type="EMBL" id="POF32089.1"/>
    </source>
</evidence>
<evidence type="ECO:0000256" key="5">
    <source>
        <dbReference type="ARBA" id="ARBA00022898"/>
    </source>
</evidence>
<reference evidence="9 10" key="1">
    <citation type="submission" date="2018-01" db="EMBL/GenBank/DDBJ databases">
        <title>Genomic Encyclopedia of Archaeal and Bacterial Type Strains, Phase II (KMG-II): from individual species to whole genera.</title>
        <authorList>
            <person name="Goeker M."/>
        </authorList>
    </citation>
    <scope>NUCLEOTIDE SEQUENCE [LARGE SCALE GENOMIC DNA]</scope>
    <source>
        <strain evidence="9 10">DSM 17023</strain>
    </source>
</reference>
<dbReference type="EMBL" id="PPCN01000003">
    <property type="protein sequence ID" value="POF32089.1"/>
    <property type="molecule type" value="Genomic_DNA"/>
</dbReference>
<dbReference type="NCBIfam" id="NF004770">
    <property type="entry name" value="PRK06108.1"/>
    <property type="match status" value="1"/>
</dbReference>
<evidence type="ECO:0000256" key="6">
    <source>
        <dbReference type="ARBA" id="ARBA00049185"/>
    </source>
</evidence>